<proteinExistence type="predicted"/>
<dbReference type="Proteomes" id="UP000243799">
    <property type="component" value="Unassembled WGS sequence"/>
</dbReference>
<dbReference type="STRING" id="490629.SAMN05216266_104181"/>
<dbReference type="RefSeq" id="WP_143101802.1">
    <property type="nucleotide sequence ID" value="NZ_FOKG01000004.1"/>
</dbReference>
<evidence type="ECO:0000256" key="1">
    <source>
        <dbReference type="SAM" id="Phobius"/>
    </source>
</evidence>
<reference evidence="3" key="1">
    <citation type="submission" date="2016-10" db="EMBL/GenBank/DDBJ databases">
        <authorList>
            <person name="Varghese N."/>
            <person name="Submissions S."/>
        </authorList>
    </citation>
    <scope>NUCLEOTIDE SEQUENCE [LARGE SCALE GENOMIC DNA]</scope>
    <source>
        <strain evidence="3">CGMCC 4.3568</strain>
    </source>
</reference>
<keyword evidence="3" id="KW-1185">Reference proteome</keyword>
<dbReference type="Gene3D" id="2.60.40.2880">
    <property type="entry name" value="MmpS1-5, C-terminal soluble domain"/>
    <property type="match status" value="1"/>
</dbReference>
<sequence length="145" mass="15228">MIESPAARQARKPHPAQMFSIGGVAAALVASVIALFATSTATGEYSIVYRVTGSGTAETISYITDGIARPPVSGRQHADVELPWEKHFTLPRNDLGFVSVTAQGDGRGELTVRIEVDELLIKEVTAAGRDRAVATADLAGSPRPG</sequence>
<keyword evidence="1" id="KW-0472">Membrane</keyword>
<evidence type="ECO:0000313" key="2">
    <source>
        <dbReference type="EMBL" id="SFB07270.1"/>
    </source>
</evidence>
<accession>A0A1I0Y3U0</accession>
<dbReference type="AlphaFoldDB" id="A0A1I0Y3U0"/>
<organism evidence="2 3">
    <name type="scientific">Amycolatopsis marina</name>
    <dbReference type="NCBI Taxonomy" id="490629"/>
    <lineage>
        <taxon>Bacteria</taxon>
        <taxon>Bacillati</taxon>
        <taxon>Actinomycetota</taxon>
        <taxon>Actinomycetes</taxon>
        <taxon>Pseudonocardiales</taxon>
        <taxon>Pseudonocardiaceae</taxon>
        <taxon>Amycolatopsis</taxon>
    </lineage>
</organism>
<dbReference type="EMBL" id="FOKG01000004">
    <property type="protein sequence ID" value="SFB07270.1"/>
    <property type="molecule type" value="Genomic_DNA"/>
</dbReference>
<evidence type="ECO:0000313" key="3">
    <source>
        <dbReference type="Proteomes" id="UP000243799"/>
    </source>
</evidence>
<feature type="transmembrane region" description="Helical" evidence="1">
    <location>
        <begin position="18"/>
        <end position="37"/>
    </location>
</feature>
<dbReference type="OrthoDB" id="3556183at2"/>
<dbReference type="InterPro" id="IPR038468">
    <property type="entry name" value="MmpS_C"/>
</dbReference>
<protein>
    <submittedName>
        <fullName evidence="2">Uncharacterized protein</fullName>
    </submittedName>
</protein>
<keyword evidence="1" id="KW-0812">Transmembrane</keyword>
<gene>
    <name evidence="2" type="ORF">SAMN05216266_104181</name>
</gene>
<keyword evidence="1" id="KW-1133">Transmembrane helix</keyword>
<name>A0A1I0Y3U0_9PSEU</name>